<dbReference type="CDD" id="cd01948">
    <property type="entry name" value="EAL"/>
    <property type="match status" value="1"/>
</dbReference>
<feature type="domain" description="EAL" evidence="3">
    <location>
        <begin position="899"/>
        <end position="1156"/>
    </location>
</feature>
<feature type="transmembrane region" description="Helical" evidence="1">
    <location>
        <begin position="207"/>
        <end position="225"/>
    </location>
</feature>
<dbReference type="FunFam" id="3.20.20.450:FF:000001">
    <property type="entry name" value="Cyclic di-GMP phosphodiesterase yahA"/>
    <property type="match status" value="1"/>
</dbReference>
<dbReference type="InterPro" id="IPR052155">
    <property type="entry name" value="Biofilm_reg_signaling"/>
</dbReference>
<dbReference type="SUPFAM" id="SSF55781">
    <property type="entry name" value="GAF domain-like"/>
    <property type="match status" value="2"/>
</dbReference>
<dbReference type="Gene3D" id="3.30.70.270">
    <property type="match status" value="1"/>
</dbReference>
<dbReference type="InterPro" id="IPR043128">
    <property type="entry name" value="Rev_trsase/Diguanyl_cyclase"/>
</dbReference>
<dbReference type="PANTHER" id="PTHR44757">
    <property type="entry name" value="DIGUANYLATE CYCLASE DGCP"/>
    <property type="match status" value="1"/>
</dbReference>
<dbReference type="CDD" id="cd00130">
    <property type="entry name" value="PAS"/>
    <property type="match status" value="1"/>
</dbReference>
<evidence type="ECO:0000256" key="1">
    <source>
        <dbReference type="SAM" id="Phobius"/>
    </source>
</evidence>
<gene>
    <name evidence="5" type="ORF">MNBD_GAMMA25-585</name>
</gene>
<dbReference type="SMART" id="SM00267">
    <property type="entry name" value="GGDEF"/>
    <property type="match status" value="1"/>
</dbReference>
<evidence type="ECO:0000259" key="4">
    <source>
        <dbReference type="PROSITE" id="PS50887"/>
    </source>
</evidence>
<dbReference type="Gene3D" id="3.30.450.40">
    <property type="match status" value="1"/>
</dbReference>
<sequence length="1164" mass="132123">MILPETFLRNYRQLILLTWTLPPVVGLSFLLFIEMFNLQQIQSILSTPMEPIFILVSLAIAYLYFNRFARPFTVWFDDKSEHNSEAVKQQIRRFPLHFWAFFLCYILMAPASVILAAEYSTEFSAQPIDWFRIHLVALIVSILVGLPFFFGFFNLFGKAFGNIRYERPLLSIKTRVFLIASLVPLLMDTMLVQYYWTRTGYFTTETFFVWLALEFLAIAGSLLFIRGFSQSLAPLQLFITNSAIEATIRPISQSTDELGTLTYDLGLLLEEQHLHREILGISNHLLRQADSSNNYEELLNNIIELGNSILDDEILFLIFYDENTHELLGVIDSFNQYKKEGHYRLSMDETSLAVEVFKQRQAITISDTHNDPRVSQRMQKKFSIRSALAVPLMIGDYPVGVFLSARKNQIHHYNKREIQILQSFAQETALIIHTENLNSHRFSAEQRYQKLVELAPDAILLLDENGVIIEVNQAAARLFSNLSNKLDGCKMSDLFNQEQRDELMQLVQLQTGQSTQLESSIRNDENKNTIIEIHAGALMLDEKKHIQIIIQDISQRKQLETAITKIVEGVSTAIGQSFFQAISTQLADILGACCVTIGTIKENKRDTVTTIAYYLYGKMQPDIQYNTLDTPCAKVIGQSAKTYSCNVQAAFPDDVPLKTLKIEAYSGVPLFDSKGQPLGLIATLFDKKIEHPVFIESVLQIFAARTAAEIERTQREEHIHYLAYYDTLTRLPNRELLMDRLHQCIAQASRSQTQLAVMLLDLDHFKSINDTLGHPVGDQLLAKVALRLSNCVREGDTVARLGGDEFVILLSNLPATNEASSDVTAVADKIRKTMSDDYIIESHSLSVSTSIGIAFYPNDGKSSNTLFRHADMAMYHAKSAGRDNYRFYSTSLNEAAIARHEIESELRQALVKDQFELVYQPKVDIIHNRIIGAEALLRWNHPVLGFIEPDRFIPISEDSGQIISIGHWVFEQACYAAVKLWCENNNCANIQTMSINVSPRQFRHSDFVHSVEKIIHKTGVNPACIEIEVTENLLIHDYKEVRRKLKQLKALGIHISIDDFGTGYSSLRYLQELPVDIVKIDHSFVRDIDSNPANAAIVETIIAMATRLELGVIAEGVETRNQLAYLRVQGCTICQGYFFSKPLSLTRFTQLLEQGLSKGLELET</sequence>
<reference evidence="5" key="1">
    <citation type="submission" date="2018-06" db="EMBL/GenBank/DDBJ databases">
        <authorList>
            <person name="Zhirakovskaya E."/>
        </authorList>
    </citation>
    <scope>NUCLEOTIDE SEQUENCE</scope>
</reference>
<feature type="transmembrane region" description="Helical" evidence="1">
    <location>
        <begin position="14"/>
        <end position="33"/>
    </location>
</feature>
<dbReference type="PROSITE" id="PS50887">
    <property type="entry name" value="GGDEF"/>
    <property type="match status" value="1"/>
</dbReference>
<dbReference type="InterPro" id="IPR029016">
    <property type="entry name" value="GAF-like_dom_sf"/>
</dbReference>
<keyword evidence="1" id="KW-1133">Transmembrane helix</keyword>
<dbReference type="PROSITE" id="PS50112">
    <property type="entry name" value="PAS"/>
    <property type="match status" value="1"/>
</dbReference>
<feature type="domain" description="PAS" evidence="2">
    <location>
        <begin position="444"/>
        <end position="524"/>
    </location>
</feature>
<dbReference type="Pfam" id="PF00990">
    <property type="entry name" value="GGDEF"/>
    <property type="match status" value="1"/>
</dbReference>
<dbReference type="Pfam" id="PF00563">
    <property type="entry name" value="EAL"/>
    <property type="match status" value="1"/>
</dbReference>
<name>A0A3B1APY1_9ZZZZ</name>
<dbReference type="FunFam" id="3.30.70.270:FF:000001">
    <property type="entry name" value="Diguanylate cyclase domain protein"/>
    <property type="match status" value="1"/>
</dbReference>
<dbReference type="Pfam" id="PF13185">
    <property type="entry name" value="GAF_2"/>
    <property type="match status" value="1"/>
</dbReference>
<dbReference type="CDD" id="cd01949">
    <property type="entry name" value="GGDEF"/>
    <property type="match status" value="1"/>
</dbReference>
<keyword evidence="1" id="KW-0472">Membrane</keyword>
<dbReference type="NCBIfam" id="TIGR00254">
    <property type="entry name" value="GGDEF"/>
    <property type="match status" value="1"/>
</dbReference>
<dbReference type="InterPro" id="IPR000160">
    <property type="entry name" value="GGDEF_dom"/>
</dbReference>
<feature type="transmembrane region" description="Helical" evidence="1">
    <location>
        <begin position="382"/>
        <end position="405"/>
    </location>
</feature>
<dbReference type="PANTHER" id="PTHR44757:SF2">
    <property type="entry name" value="BIOFILM ARCHITECTURE MAINTENANCE PROTEIN MBAA"/>
    <property type="match status" value="1"/>
</dbReference>
<evidence type="ECO:0000259" key="2">
    <source>
        <dbReference type="PROSITE" id="PS50112"/>
    </source>
</evidence>
<dbReference type="InterPro" id="IPR035965">
    <property type="entry name" value="PAS-like_dom_sf"/>
</dbReference>
<dbReference type="SUPFAM" id="SSF141868">
    <property type="entry name" value="EAL domain-like"/>
    <property type="match status" value="1"/>
</dbReference>
<dbReference type="NCBIfam" id="TIGR00229">
    <property type="entry name" value="sensory_box"/>
    <property type="match status" value="1"/>
</dbReference>
<dbReference type="InterPro" id="IPR035919">
    <property type="entry name" value="EAL_sf"/>
</dbReference>
<feature type="transmembrane region" description="Helical" evidence="1">
    <location>
        <begin position="176"/>
        <end position="195"/>
    </location>
</feature>
<dbReference type="EMBL" id="UOFY01000004">
    <property type="protein sequence ID" value="VAX05792.1"/>
    <property type="molecule type" value="Genomic_DNA"/>
</dbReference>
<evidence type="ECO:0000313" key="5">
    <source>
        <dbReference type="EMBL" id="VAX05792.1"/>
    </source>
</evidence>
<dbReference type="InterPro" id="IPR003018">
    <property type="entry name" value="GAF"/>
</dbReference>
<dbReference type="AlphaFoldDB" id="A0A3B1APY1"/>
<keyword evidence="1" id="KW-0812">Transmembrane</keyword>
<dbReference type="InterPro" id="IPR001633">
    <property type="entry name" value="EAL_dom"/>
</dbReference>
<dbReference type="Gene3D" id="3.20.20.450">
    <property type="entry name" value="EAL domain"/>
    <property type="match status" value="1"/>
</dbReference>
<feature type="transmembrane region" description="Helical" evidence="1">
    <location>
        <begin position="98"/>
        <end position="119"/>
    </location>
</feature>
<dbReference type="Gene3D" id="3.30.450.20">
    <property type="entry name" value="PAS domain"/>
    <property type="match status" value="1"/>
</dbReference>
<dbReference type="InterPro" id="IPR029787">
    <property type="entry name" value="Nucleotide_cyclase"/>
</dbReference>
<dbReference type="SUPFAM" id="SSF55073">
    <property type="entry name" value="Nucleotide cyclase"/>
    <property type="match status" value="1"/>
</dbReference>
<dbReference type="SMART" id="SM00052">
    <property type="entry name" value="EAL"/>
    <property type="match status" value="1"/>
</dbReference>
<proteinExistence type="predicted"/>
<dbReference type="SMART" id="SM00091">
    <property type="entry name" value="PAS"/>
    <property type="match status" value="1"/>
</dbReference>
<evidence type="ECO:0000259" key="3">
    <source>
        <dbReference type="PROSITE" id="PS50883"/>
    </source>
</evidence>
<protein>
    <submittedName>
        <fullName evidence="5">Diguanylate cyclase/phosphodiesterase (GGDEF &amp; EAL domains) with PAS/PAC sensor(S)</fullName>
    </submittedName>
</protein>
<dbReference type="SUPFAM" id="SSF55785">
    <property type="entry name" value="PYP-like sensor domain (PAS domain)"/>
    <property type="match status" value="1"/>
</dbReference>
<accession>A0A3B1APY1</accession>
<dbReference type="Pfam" id="PF13426">
    <property type="entry name" value="PAS_9"/>
    <property type="match status" value="1"/>
</dbReference>
<organism evidence="5">
    <name type="scientific">hydrothermal vent metagenome</name>
    <dbReference type="NCBI Taxonomy" id="652676"/>
    <lineage>
        <taxon>unclassified sequences</taxon>
        <taxon>metagenomes</taxon>
        <taxon>ecological metagenomes</taxon>
    </lineage>
</organism>
<dbReference type="SMART" id="SM00065">
    <property type="entry name" value="GAF"/>
    <property type="match status" value="2"/>
</dbReference>
<feature type="domain" description="GGDEF" evidence="4">
    <location>
        <begin position="753"/>
        <end position="890"/>
    </location>
</feature>
<feature type="transmembrane region" description="Helical" evidence="1">
    <location>
        <begin position="45"/>
        <end position="65"/>
    </location>
</feature>
<feature type="transmembrane region" description="Helical" evidence="1">
    <location>
        <begin position="131"/>
        <end position="156"/>
    </location>
</feature>
<dbReference type="PROSITE" id="PS50883">
    <property type="entry name" value="EAL"/>
    <property type="match status" value="1"/>
</dbReference>
<dbReference type="InterPro" id="IPR000014">
    <property type="entry name" value="PAS"/>
</dbReference>